<dbReference type="Proteomes" id="UP000011087">
    <property type="component" value="Unassembled WGS sequence"/>
</dbReference>
<reference evidence="1 3" key="1">
    <citation type="journal article" date="2012" name="Nature">
        <title>Algal genomes reveal evolutionary mosaicism and the fate of nucleomorphs.</title>
        <authorList>
            <consortium name="DOE Joint Genome Institute"/>
            <person name="Curtis B.A."/>
            <person name="Tanifuji G."/>
            <person name="Burki F."/>
            <person name="Gruber A."/>
            <person name="Irimia M."/>
            <person name="Maruyama S."/>
            <person name="Arias M.C."/>
            <person name="Ball S.G."/>
            <person name="Gile G.H."/>
            <person name="Hirakawa Y."/>
            <person name="Hopkins J.F."/>
            <person name="Kuo A."/>
            <person name="Rensing S.A."/>
            <person name="Schmutz J."/>
            <person name="Symeonidi A."/>
            <person name="Elias M."/>
            <person name="Eveleigh R.J."/>
            <person name="Herman E.K."/>
            <person name="Klute M.J."/>
            <person name="Nakayama T."/>
            <person name="Obornik M."/>
            <person name="Reyes-Prieto A."/>
            <person name="Armbrust E.V."/>
            <person name="Aves S.J."/>
            <person name="Beiko R.G."/>
            <person name="Coutinho P."/>
            <person name="Dacks J.B."/>
            <person name="Durnford D.G."/>
            <person name="Fast N.M."/>
            <person name="Green B.R."/>
            <person name="Grisdale C.J."/>
            <person name="Hempel F."/>
            <person name="Henrissat B."/>
            <person name="Hoppner M.P."/>
            <person name="Ishida K."/>
            <person name="Kim E."/>
            <person name="Koreny L."/>
            <person name="Kroth P.G."/>
            <person name="Liu Y."/>
            <person name="Malik S.B."/>
            <person name="Maier U.G."/>
            <person name="McRose D."/>
            <person name="Mock T."/>
            <person name="Neilson J.A."/>
            <person name="Onodera N.T."/>
            <person name="Poole A.M."/>
            <person name="Pritham E.J."/>
            <person name="Richards T.A."/>
            <person name="Rocap G."/>
            <person name="Roy S.W."/>
            <person name="Sarai C."/>
            <person name="Schaack S."/>
            <person name="Shirato S."/>
            <person name="Slamovits C.H."/>
            <person name="Spencer D.F."/>
            <person name="Suzuki S."/>
            <person name="Worden A.Z."/>
            <person name="Zauner S."/>
            <person name="Barry K."/>
            <person name="Bell C."/>
            <person name="Bharti A.K."/>
            <person name="Crow J.A."/>
            <person name="Grimwood J."/>
            <person name="Kramer R."/>
            <person name="Lindquist E."/>
            <person name="Lucas S."/>
            <person name="Salamov A."/>
            <person name="McFadden G.I."/>
            <person name="Lane C.E."/>
            <person name="Keeling P.J."/>
            <person name="Gray M.W."/>
            <person name="Grigoriev I.V."/>
            <person name="Archibald J.M."/>
        </authorList>
    </citation>
    <scope>NUCLEOTIDE SEQUENCE</scope>
    <source>
        <strain evidence="1 3">CCMP2712</strain>
    </source>
</reference>
<reference evidence="3" key="2">
    <citation type="submission" date="2012-11" db="EMBL/GenBank/DDBJ databases">
        <authorList>
            <person name="Kuo A."/>
            <person name="Curtis B.A."/>
            <person name="Tanifuji G."/>
            <person name="Burki F."/>
            <person name="Gruber A."/>
            <person name="Irimia M."/>
            <person name="Maruyama S."/>
            <person name="Arias M.C."/>
            <person name="Ball S.G."/>
            <person name="Gile G.H."/>
            <person name="Hirakawa Y."/>
            <person name="Hopkins J.F."/>
            <person name="Rensing S.A."/>
            <person name="Schmutz J."/>
            <person name="Symeonidi A."/>
            <person name="Elias M."/>
            <person name="Eveleigh R.J."/>
            <person name="Herman E.K."/>
            <person name="Klute M.J."/>
            <person name="Nakayama T."/>
            <person name="Obornik M."/>
            <person name="Reyes-Prieto A."/>
            <person name="Armbrust E.V."/>
            <person name="Aves S.J."/>
            <person name="Beiko R.G."/>
            <person name="Coutinho P."/>
            <person name="Dacks J.B."/>
            <person name="Durnford D.G."/>
            <person name="Fast N.M."/>
            <person name="Green B.R."/>
            <person name="Grisdale C."/>
            <person name="Hempe F."/>
            <person name="Henrissat B."/>
            <person name="Hoppner M.P."/>
            <person name="Ishida K.-I."/>
            <person name="Kim E."/>
            <person name="Koreny L."/>
            <person name="Kroth P.G."/>
            <person name="Liu Y."/>
            <person name="Malik S.-B."/>
            <person name="Maier U.G."/>
            <person name="McRose D."/>
            <person name="Mock T."/>
            <person name="Neilson J.A."/>
            <person name="Onodera N.T."/>
            <person name="Poole A.M."/>
            <person name="Pritham E.J."/>
            <person name="Richards T.A."/>
            <person name="Rocap G."/>
            <person name="Roy S.W."/>
            <person name="Sarai C."/>
            <person name="Schaack S."/>
            <person name="Shirato S."/>
            <person name="Slamovits C.H."/>
            <person name="Spencer D.F."/>
            <person name="Suzuki S."/>
            <person name="Worden A.Z."/>
            <person name="Zauner S."/>
            <person name="Barry K."/>
            <person name="Bell C."/>
            <person name="Bharti A.K."/>
            <person name="Crow J.A."/>
            <person name="Grimwood J."/>
            <person name="Kramer R."/>
            <person name="Lindquist E."/>
            <person name="Lucas S."/>
            <person name="Salamov A."/>
            <person name="McFadden G.I."/>
            <person name="Lane C.E."/>
            <person name="Keeling P.J."/>
            <person name="Gray M.W."/>
            <person name="Grigoriev I.V."/>
            <person name="Archibald J.M."/>
        </authorList>
    </citation>
    <scope>NUCLEOTIDE SEQUENCE</scope>
    <source>
        <strain evidence="3">CCMP2712</strain>
    </source>
</reference>
<name>L1IF00_GUITC</name>
<protein>
    <submittedName>
        <fullName evidence="1 2">Uncharacterized protein</fullName>
    </submittedName>
</protein>
<dbReference type="PaxDb" id="55529-EKX34499"/>
<gene>
    <name evidence="1" type="ORF">GUITHDRAFT_119336</name>
</gene>
<organism evidence="1">
    <name type="scientific">Guillardia theta (strain CCMP2712)</name>
    <name type="common">Cryptophyte</name>
    <dbReference type="NCBI Taxonomy" id="905079"/>
    <lineage>
        <taxon>Eukaryota</taxon>
        <taxon>Cryptophyceae</taxon>
        <taxon>Pyrenomonadales</taxon>
        <taxon>Geminigeraceae</taxon>
        <taxon>Guillardia</taxon>
    </lineage>
</organism>
<dbReference type="GeneID" id="17291233"/>
<accession>L1IF00</accession>
<dbReference type="AlphaFoldDB" id="L1IF00"/>
<dbReference type="KEGG" id="gtt:GUITHDRAFT_119336"/>
<evidence type="ECO:0000313" key="2">
    <source>
        <dbReference type="EnsemblProtists" id="EKX34499"/>
    </source>
</evidence>
<sequence length="186" mass="19888">MSSSSSSHDLPPPSSSLSHCVASAATQLYVALVATIFVSLARHIPAAILWLLEDDSELAHALSLREQPETQAPAVVSTGGATGGFDRRKMLEPHFGQTFKVKRVGVLRLAETVGELLLDDEDNDSDNASSSDIDASDIDAIGCRSALARLTDLKSGSPRYVGGFDKLKMLEPHFGQTFKVPRVGVR</sequence>
<dbReference type="EMBL" id="JH993108">
    <property type="protein sequence ID" value="EKX34499.1"/>
    <property type="molecule type" value="Genomic_DNA"/>
</dbReference>
<dbReference type="HOGENOM" id="CLU_1457099_0_0_1"/>
<proteinExistence type="predicted"/>
<keyword evidence="3" id="KW-1185">Reference proteome</keyword>
<dbReference type="EnsemblProtists" id="EKX34499">
    <property type="protein sequence ID" value="EKX34499"/>
    <property type="gene ID" value="GUITHDRAFT_119336"/>
</dbReference>
<reference evidence="2" key="3">
    <citation type="submission" date="2015-06" db="UniProtKB">
        <authorList>
            <consortium name="EnsemblProtists"/>
        </authorList>
    </citation>
    <scope>IDENTIFICATION</scope>
</reference>
<dbReference type="RefSeq" id="XP_005821479.1">
    <property type="nucleotide sequence ID" value="XM_005821422.1"/>
</dbReference>
<evidence type="ECO:0000313" key="1">
    <source>
        <dbReference type="EMBL" id="EKX34499.1"/>
    </source>
</evidence>
<evidence type="ECO:0000313" key="3">
    <source>
        <dbReference type="Proteomes" id="UP000011087"/>
    </source>
</evidence>